<dbReference type="Pfam" id="PF00460">
    <property type="entry name" value="Flg_bb_rod"/>
    <property type="match status" value="1"/>
</dbReference>
<evidence type="ECO:0000259" key="6">
    <source>
        <dbReference type="Pfam" id="PF00460"/>
    </source>
</evidence>
<dbReference type="EMBL" id="VKAD01000001">
    <property type="protein sequence ID" value="TXR53236.1"/>
    <property type="molecule type" value="Genomic_DNA"/>
</dbReference>
<reference evidence="10 11" key="1">
    <citation type="submission" date="2019-07" db="EMBL/GenBank/DDBJ databases">
        <title>Reinekea sp. strain SSH23 genome sequencing and assembly.</title>
        <authorList>
            <person name="Kim I."/>
        </authorList>
    </citation>
    <scope>NUCLEOTIDE SEQUENCE [LARGE SCALE GENOMIC DNA]</scope>
    <source>
        <strain evidence="10 11">SSH23</strain>
    </source>
</reference>
<sequence length="1432" mass="150090">MSFSIGLSGVSAANTDLSVTGNNIANASTTGFKSSRTEFGDAYTSSLLGMGQDIVGSGVSVTNIGQKFNQGSITQTDSALDLAIDGDGFFVTEYDNGEITYTRSGIFGLDEDGYVVSNSGATLQGYSVANGEIVTGVLTDLQVDSTPIAPQRTTDVDMAVDIPSNAEVLVSEGSITTTDGLAVGVVQAGPEEDTATTLNSISYPTTAGTASELAGGPITGIVFPWQPTTAQASMTLDVSLYGVNIDTDSFAVTANIQPFSDDTVYNDVNDIVSAINSAIEGSSEIAGKIEASVNEVGGISFQTVGTYATDGTSIVSVDDNVGTLSSSNFLNFSDFSYTLQGSSETGLEIVSTATFTTLTSGRELSGVDTSSPYLDAYIGETIDFNVSVGGTIDNISVTIPPGGFTAITDLVTALNTEFTAAGANVTATNSGDTLVFTSTVAGDVDLYFYTDTSSTSAFDAEDLGFLTSSSFTPTTVQGIDVNDTLVLDYNGTTSGTDTFNITPGSYANADDLVTHLNSLGSTEIQFYAIDEVLYVTRLDTDTTASVSVDTLLSTNPGYFGLDPASAEVITAPTSVTPIAGTDLFADDGFIDLSSFDGVATSIEGNTTAGTSYNNFSAGTYSVYSAANPNSLGDIDTILAGDASPIEFTITIGSTTHSISYSHSGAGTYASQAAFAADLEAQIETTFGADLITVAFDGDIIEITSNNVGPVNIEISDISGHLTNMALTEDANPDAFLQPGTNDIEANNVLEITIDGGNAESISIPEDTYSIDDLVDVINEQINANAVLANEVVVTEENGRLVFTRTEVGDYPLELEITGTTEALEAFGLDSQTETAGEDPIDRSHSFTINLDVPDPDEDGRSGSVTISLDEVIYSIDQLAASINRELASVEESEYIGVQAVVETDEDGNEYLTLVATVEGEESTISLTNITATGDDLDVNALYGLLQADEYDSDLLEIGEAATDNGYPEQTFELYNEADGTTETIVIPEASSAAEIAGQLSDLAGVTATAETNMTLVASSYINSGDMDLYVNGQVIESDDFDDIVDEINSYSLTTLNGITAALDEETGNITITSATGIDLNVGIESDNPTDSITVEGTDGYIDVTLGGDENAETYAVVGGSVEIILNEGFSMSEPDPRLTGLFNGLTDASFEPYTINEFDPDDSETYNETSSMTVYDSLGNDHEMQLYYVKNAADASELSSWTVYVRIDGEDVGDPDTSLDYPENLEPTYASFELYFNADGTVNEEDSGEFLITNWDPLDQYGEPTGAYTSVNIAEGASSIIDRTDTNSNFSISFGGTTQYDQDFFAEVEGQDGYASGQLSDLYVGEDGTIYATYTNGETDPIGQVAIASFTNNEGLTPSGDTEWVESVDSGEPSIGVPGTGTLGTLVSAALEESTVELSEELVNLIIAQRNYQASAKTIETANEVTQTIINL</sequence>
<dbReference type="Pfam" id="PF22692">
    <property type="entry name" value="LlgE_F_G_D1"/>
    <property type="match status" value="1"/>
</dbReference>
<keyword evidence="4 5" id="KW-0975">Bacterial flagellum</keyword>
<dbReference type="InterPro" id="IPR020013">
    <property type="entry name" value="Flagellar_FlgE/F/G"/>
</dbReference>
<dbReference type="GO" id="GO:0071978">
    <property type="term" value="P:bacterial-type flagellum-dependent swarming motility"/>
    <property type="evidence" value="ECO:0007669"/>
    <property type="project" value="TreeGrafter"/>
</dbReference>
<dbReference type="Proteomes" id="UP000321764">
    <property type="component" value="Unassembled WGS sequence"/>
</dbReference>
<comment type="subcellular location">
    <subcellularLocation>
        <location evidence="1 5">Bacterial flagellum basal body</location>
    </subcellularLocation>
</comment>
<protein>
    <recommendedName>
        <fullName evidence="3 5">Flagellar hook protein FlgE</fullName>
    </recommendedName>
</protein>
<dbReference type="InterPro" id="IPR001444">
    <property type="entry name" value="Flag_bb_rod_N"/>
</dbReference>
<dbReference type="InterPro" id="IPR037058">
    <property type="entry name" value="Falgellar_hook_FlgE_sf"/>
</dbReference>
<dbReference type="SUPFAM" id="SSF117143">
    <property type="entry name" value="Flagellar hook protein flgE"/>
    <property type="match status" value="2"/>
</dbReference>
<feature type="domain" description="Flagellar basal body rod protein N-terminal" evidence="6">
    <location>
        <begin position="5"/>
        <end position="33"/>
    </location>
</feature>
<comment type="function">
    <text evidence="5">A flexible structure which links the flagellar filament to the drive apparatus in the basal body.</text>
</comment>
<dbReference type="PANTHER" id="PTHR30435:SF1">
    <property type="entry name" value="FLAGELLAR HOOK PROTEIN FLGE"/>
    <property type="match status" value="1"/>
</dbReference>
<dbReference type="Gene3D" id="2.60.98.20">
    <property type="entry name" value="Flagellar hook protein FlgE"/>
    <property type="match status" value="1"/>
</dbReference>
<evidence type="ECO:0000259" key="7">
    <source>
        <dbReference type="Pfam" id="PF06429"/>
    </source>
</evidence>
<organism evidence="10 11">
    <name type="scientific">Reinekea thalattae</name>
    <dbReference type="NCBI Taxonomy" id="2593301"/>
    <lineage>
        <taxon>Bacteria</taxon>
        <taxon>Pseudomonadati</taxon>
        <taxon>Pseudomonadota</taxon>
        <taxon>Gammaproteobacteria</taxon>
        <taxon>Oceanospirillales</taxon>
        <taxon>Saccharospirillaceae</taxon>
        <taxon>Reinekea</taxon>
    </lineage>
</organism>
<evidence type="ECO:0000256" key="2">
    <source>
        <dbReference type="ARBA" id="ARBA00009677"/>
    </source>
</evidence>
<evidence type="ECO:0000313" key="10">
    <source>
        <dbReference type="EMBL" id="TXR53236.1"/>
    </source>
</evidence>
<dbReference type="InterPro" id="IPR011491">
    <property type="entry name" value="FlgE_D2"/>
</dbReference>
<dbReference type="InterPro" id="IPR010930">
    <property type="entry name" value="Flg_bb/hook_C_dom"/>
</dbReference>
<dbReference type="GO" id="GO:0005829">
    <property type="term" value="C:cytosol"/>
    <property type="evidence" value="ECO:0007669"/>
    <property type="project" value="TreeGrafter"/>
</dbReference>
<accession>A0A5C8Z8Q4</accession>
<name>A0A5C8Z8Q4_9GAMM</name>
<dbReference type="PANTHER" id="PTHR30435">
    <property type="entry name" value="FLAGELLAR PROTEIN"/>
    <property type="match status" value="1"/>
</dbReference>
<dbReference type="NCBIfam" id="TIGR03506">
    <property type="entry name" value="FlgEFG_subfam"/>
    <property type="match status" value="2"/>
</dbReference>
<keyword evidence="10" id="KW-0282">Flagellum</keyword>
<keyword evidence="10" id="KW-0969">Cilium</keyword>
<evidence type="ECO:0000256" key="5">
    <source>
        <dbReference type="RuleBase" id="RU362116"/>
    </source>
</evidence>
<dbReference type="InterPro" id="IPR053967">
    <property type="entry name" value="LlgE_F_G-like_D1"/>
</dbReference>
<evidence type="ECO:0000256" key="4">
    <source>
        <dbReference type="ARBA" id="ARBA00023143"/>
    </source>
</evidence>
<dbReference type="GO" id="GO:0009425">
    <property type="term" value="C:bacterial-type flagellum basal body"/>
    <property type="evidence" value="ECO:0007669"/>
    <property type="project" value="UniProtKB-SubCell"/>
</dbReference>
<comment type="caution">
    <text evidence="10">The sequence shown here is derived from an EMBL/GenBank/DDBJ whole genome shotgun (WGS) entry which is preliminary data.</text>
</comment>
<keyword evidence="10" id="KW-0966">Cell projection</keyword>
<evidence type="ECO:0000256" key="1">
    <source>
        <dbReference type="ARBA" id="ARBA00004117"/>
    </source>
</evidence>
<gene>
    <name evidence="10" type="ORF">FME95_01290</name>
</gene>
<keyword evidence="11" id="KW-1185">Reference proteome</keyword>
<comment type="similarity">
    <text evidence="2 5">Belongs to the flagella basal body rod proteins family.</text>
</comment>
<feature type="domain" description="Flagellar hook protein FlgE/F/G-like D1" evidence="9">
    <location>
        <begin position="83"/>
        <end position="165"/>
    </location>
</feature>
<dbReference type="Pfam" id="PF07559">
    <property type="entry name" value="FlgE_D2"/>
    <property type="match status" value="1"/>
</dbReference>
<dbReference type="Pfam" id="PF06429">
    <property type="entry name" value="Flg_bbr_C"/>
    <property type="match status" value="1"/>
</dbReference>
<evidence type="ECO:0000313" key="11">
    <source>
        <dbReference type="Proteomes" id="UP000321764"/>
    </source>
</evidence>
<evidence type="ECO:0000256" key="3">
    <source>
        <dbReference type="ARBA" id="ARBA00019015"/>
    </source>
</evidence>
<feature type="domain" description="Flagellar basal-body/hook protein C-terminal" evidence="7">
    <location>
        <begin position="1388"/>
        <end position="1432"/>
    </location>
</feature>
<dbReference type="RefSeq" id="WP_147712431.1">
    <property type="nucleotide sequence ID" value="NZ_VKAD01000001.1"/>
</dbReference>
<dbReference type="InterPro" id="IPR037925">
    <property type="entry name" value="FlgE/F/G-like"/>
</dbReference>
<dbReference type="PROSITE" id="PS00588">
    <property type="entry name" value="FLAGELLA_BB_ROD"/>
    <property type="match status" value="1"/>
</dbReference>
<evidence type="ECO:0000259" key="8">
    <source>
        <dbReference type="Pfam" id="PF07559"/>
    </source>
</evidence>
<proteinExistence type="inferred from homology"/>
<dbReference type="GO" id="GO:0009424">
    <property type="term" value="C:bacterial-type flagellum hook"/>
    <property type="evidence" value="ECO:0007669"/>
    <property type="project" value="TreeGrafter"/>
</dbReference>
<evidence type="ECO:0000259" key="9">
    <source>
        <dbReference type="Pfam" id="PF22692"/>
    </source>
</evidence>
<feature type="domain" description="Flagellar hook protein FlgE D2" evidence="8">
    <location>
        <begin position="1152"/>
        <end position="1314"/>
    </location>
</feature>
<dbReference type="OrthoDB" id="8578401at2"/>
<dbReference type="InterPro" id="IPR019776">
    <property type="entry name" value="Flagellar_basal_body_rod_CS"/>
</dbReference>